<feature type="transmembrane region" description="Helical" evidence="8">
    <location>
        <begin position="569"/>
        <end position="588"/>
    </location>
</feature>
<gene>
    <name evidence="10" type="ORF">OG563_40760</name>
</gene>
<dbReference type="PANTHER" id="PTHR43671">
    <property type="entry name" value="SERINE/THREONINE-PROTEIN KINASE NEK"/>
    <property type="match status" value="1"/>
</dbReference>
<dbReference type="SUPFAM" id="SSF56112">
    <property type="entry name" value="Protein kinase-like (PK-like)"/>
    <property type="match status" value="1"/>
</dbReference>
<evidence type="ECO:0000256" key="1">
    <source>
        <dbReference type="ARBA" id="ARBA00010886"/>
    </source>
</evidence>
<keyword evidence="6 7" id="KW-0067">ATP-binding</keyword>
<reference evidence="10" key="1">
    <citation type="submission" date="2022-10" db="EMBL/GenBank/DDBJ databases">
        <title>The complete genomes of actinobacterial strains from the NBC collection.</title>
        <authorList>
            <person name="Joergensen T.S."/>
            <person name="Alvarez Arevalo M."/>
            <person name="Sterndorff E.B."/>
            <person name="Faurdal D."/>
            <person name="Vuksanovic O."/>
            <person name="Mourched A.-S."/>
            <person name="Charusanti P."/>
            <person name="Shaw S."/>
            <person name="Blin K."/>
            <person name="Weber T."/>
        </authorList>
    </citation>
    <scope>NUCLEOTIDE SEQUENCE</scope>
    <source>
        <strain evidence="10">NBC_01482</strain>
    </source>
</reference>
<evidence type="ECO:0000256" key="3">
    <source>
        <dbReference type="ARBA" id="ARBA00022679"/>
    </source>
</evidence>
<dbReference type="CDD" id="cd14014">
    <property type="entry name" value="STKc_PknB_like"/>
    <property type="match status" value="1"/>
</dbReference>
<feature type="domain" description="Protein kinase" evidence="9">
    <location>
        <begin position="139"/>
        <end position="444"/>
    </location>
</feature>
<organism evidence="10 11">
    <name type="scientific">Nocardia vinacea</name>
    <dbReference type="NCBI Taxonomy" id="96468"/>
    <lineage>
        <taxon>Bacteria</taxon>
        <taxon>Bacillati</taxon>
        <taxon>Actinomycetota</taxon>
        <taxon>Actinomycetes</taxon>
        <taxon>Mycobacteriales</taxon>
        <taxon>Nocardiaceae</taxon>
        <taxon>Nocardia</taxon>
    </lineage>
</organism>
<dbReference type="EC" id="2.7.11.1" evidence="2"/>
<dbReference type="InterPro" id="IPR000719">
    <property type="entry name" value="Prot_kinase_dom"/>
</dbReference>
<evidence type="ECO:0000313" key="10">
    <source>
        <dbReference type="EMBL" id="WUV45376.1"/>
    </source>
</evidence>
<feature type="binding site" evidence="7">
    <location>
        <position position="168"/>
    </location>
    <ligand>
        <name>ATP</name>
        <dbReference type="ChEBI" id="CHEBI:30616"/>
    </ligand>
</feature>
<comment type="similarity">
    <text evidence="1">Belongs to the protein kinase superfamily. NEK Ser/Thr protein kinase family. NIMA subfamily.</text>
</comment>
<dbReference type="InterPro" id="IPR050660">
    <property type="entry name" value="NEK_Ser/Thr_kinase"/>
</dbReference>
<evidence type="ECO:0000256" key="4">
    <source>
        <dbReference type="ARBA" id="ARBA00022741"/>
    </source>
</evidence>
<feature type="transmembrane region" description="Helical" evidence="8">
    <location>
        <begin position="656"/>
        <end position="675"/>
    </location>
</feature>
<evidence type="ECO:0000256" key="6">
    <source>
        <dbReference type="ARBA" id="ARBA00022840"/>
    </source>
</evidence>
<dbReference type="SMART" id="SM00220">
    <property type="entry name" value="S_TKc"/>
    <property type="match status" value="1"/>
</dbReference>
<evidence type="ECO:0000256" key="5">
    <source>
        <dbReference type="ARBA" id="ARBA00022777"/>
    </source>
</evidence>
<dbReference type="InterPro" id="IPR008271">
    <property type="entry name" value="Ser/Thr_kinase_AS"/>
</dbReference>
<evidence type="ECO:0000256" key="2">
    <source>
        <dbReference type="ARBA" id="ARBA00012513"/>
    </source>
</evidence>
<dbReference type="InterPro" id="IPR011009">
    <property type="entry name" value="Kinase-like_dom_sf"/>
</dbReference>
<proteinExistence type="inferred from homology"/>
<dbReference type="InterPro" id="IPR017441">
    <property type="entry name" value="Protein_kinase_ATP_BS"/>
</dbReference>
<keyword evidence="8" id="KW-0472">Membrane</keyword>
<dbReference type="Gene3D" id="1.10.510.10">
    <property type="entry name" value="Transferase(Phosphotransferase) domain 1"/>
    <property type="match status" value="2"/>
</dbReference>
<dbReference type="PROSITE" id="PS00108">
    <property type="entry name" value="PROTEIN_KINASE_ST"/>
    <property type="match status" value="1"/>
</dbReference>
<accession>A0ABZ1YQT4</accession>
<dbReference type="Pfam" id="PF00069">
    <property type="entry name" value="Pkinase"/>
    <property type="match status" value="1"/>
</dbReference>
<dbReference type="GO" id="GO:0004674">
    <property type="term" value="F:protein serine/threonine kinase activity"/>
    <property type="evidence" value="ECO:0007669"/>
    <property type="project" value="UniProtKB-KW"/>
</dbReference>
<keyword evidence="11" id="KW-1185">Reference proteome</keyword>
<dbReference type="PROSITE" id="PS00107">
    <property type="entry name" value="PROTEIN_KINASE_ATP"/>
    <property type="match status" value="1"/>
</dbReference>
<keyword evidence="10" id="KW-0723">Serine/threonine-protein kinase</keyword>
<feature type="transmembrane region" description="Helical" evidence="8">
    <location>
        <begin position="600"/>
        <end position="626"/>
    </location>
</feature>
<dbReference type="EMBL" id="CP109441">
    <property type="protein sequence ID" value="WUV45376.1"/>
    <property type="molecule type" value="Genomic_DNA"/>
</dbReference>
<sequence length="728" mass="80771">MLASVVRRFADTWDETGAPPDLAEYLPDAPGLRRMCLIELIKVDLEYRWLRYDHPKRLAQYCAEYAELSTGPTPPDLAYEEFHVRRRSGRDQDPGMQPTEVATTASTLSDINYRSTLIAPPRSLEALNGISAGASVDDFDLLVGLGSGAFARVFLARQRSMQRLVAVKISYNRGTEPETLAQLDHEYIVRVFDHRLIENGELKLMYMQYLPGGTLLGVLNLVRARSPDLRSGALLLDAVDQAIQDRGGIVPSETGIRGDITGYSWPETVAWLGSRLAEALDYAARSGVLHRDIKPANVLLTAEGIPKLADFNVSFSNHVAGANPMAYFGGSLAYMSPEQLAACHPELPTTAEDLDLRSDIYALGVMLWELLTGRRPFDDEPLAGESETSLARMLELRQQDIEPRYLSELPPDCPPTLRRVLLKCLAPQRDNRWSSGAELAQQFELCLDRRARDLVDPQGSSLRSKVGPWSLGAIVTLASTTGGFFGVLYGNVHNRALIEAWIPDDQRQSLRAINPMLELIIPLLVLIVTNYLCRRVFLVVWRGLRKGRTFTPEMLALARRDTLSVGDRVAWVAFAGWSVGAIVTALALHSDTDLPLGQVVHLSASLLVCGAIAVAYPFFLVTLFVVRVIYPRLLLHGTTPEDHDNLRALSRRSTRYLAVAASIPLIGVIHGLMFLKPEEAALVTDSIRWLAIAGVFGFIGNYWLHRKLEDDLQAFQRTLSGSSRQNQR</sequence>
<evidence type="ECO:0000259" key="9">
    <source>
        <dbReference type="PROSITE" id="PS50011"/>
    </source>
</evidence>
<keyword evidence="8" id="KW-0812">Transmembrane</keyword>
<feature type="transmembrane region" description="Helical" evidence="8">
    <location>
        <begin position="687"/>
        <end position="704"/>
    </location>
</feature>
<dbReference type="PROSITE" id="PS50011">
    <property type="entry name" value="PROTEIN_KINASE_DOM"/>
    <property type="match status" value="1"/>
</dbReference>
<evidence type="ECO:0000256" key="8">
    <source>
        <dbReference type="SAM" id="Phobius"/>
    </source>
</evidence>
<name>A0ABZ1YQT4_9NOCA</name>
<keyword evidence="4 7" id="KW-0547">Nucleotide-binding</keyword>
<dbReference type="Proteomes" id="UP001432062">
    <property type="component" value="Chromosome"/>
</dbReference>
<protein>
    <recommendedName>
        <fullName evidence="2">non-specific serine/threonine protein kinase</fullName>
        <ecNumber evidence="2">2.7.11.1</ecNumber>
    </recommendedName>
</protein>
<evidence type="ECO:0000313" key="11">
    <source>
        <dbReference type="Proteomes" id="UP001432062"/>
    </source>
</evidence>
<keyword evidence="8" id="KW-1133">Transmembrane helix</keyword>
<keyword evidence="5 10" id="KW-0418">Kinase</keyword>
<dbReference type="PANTHER" id="PTHR43671:SF13">
    <property type="entry name" value="SERINE_THREONINE-PROTEIN KINASE NEK2"/>
    <property type="match status" value="1"/>
</dbReference>
<keyword evidence="3" id="KW-0808">Transferase</keyword>
<feature type="transmembrane region" description="Helical" evidence="8">
    <location>
        <begin position="512"/>
        <end position="533"/>
    </location>
</feature>
<evidence type="ECO:0000256" key="7">
    <source>
        <dbReference type="PROSITE-ProRule" id="PRU10141"/>
    </source>
</evidence>